<evidence type="ECO:0000256" key="4">
    <source>
        <dbReference type="ARBA" id="ARBA00038205"/>
    </source>
</evidence>
<dbReference type="GO" id="GO:0033108">
    <property type="term" value="P:mitochondrial respiratory chain complex assembly"/>
    <property type="evidence" value="ECO:0000318"/>
    <property type="project" value="GO_Central"/>
</dbReference>
<dbReference type="OMA" id="RERCKGY"/>
<dbReference type="InterPro" id="IPR051040">
    <property type="entry name" value="COX23"/>
</dbReference>
<feature type="compositionally biased region" description="Basic residues" evidence="6">
    <location>
        <begin position="15"/>
        <end position="26"/>
    </location>
</feature>
<dbReference type="Proteomes" id="UP000007110">
    <property type="component" value="Unassembled WGS sequence"/>
</dbReference>
<evidence type="ECO:0000256" key="3">
    <source>
        <dbReference type="ARBA" id="ARBA00023157"/>
    </source>
</evidence>
<dbReference type="PANTHER" id="PTHR46811">
    <property type="entry name" value="COILED-COIL-HELIX-COILED-COIL-HELIX DOMAIN-CONTAINING PROTEIN 7"/>
    <property type="match status" value="1"/>
</dbReference>
<comment type="similarity">
    <text evidence="4">Belongs to the CHCHD7 family.</text>
</comment>
<dbReference type="KEGG" id="spu:582890"/>
<name>A0A7M7HDY5_STRPU</name>
<feature type="region of interest" description="Disordered" evidence="6">
    <location>
        <begin position="1"/>
        <end position="34"/>
    </location>
</feature>
<dbReference type="PANTHER" id="PTHR46811:SF1">
    <property type="entry name" value="COILED-COIL-HELIX-COILED-COIL-HELIX DOMAIN-CONTAINING PROTEIN 7"/>
    <property type="match status" value="1"/>
</dbReference>
<dbReference type="InterPro" id="IPR009069">
    <property type="entry name" value="Cys_alpha_HP_mot_SF"/>
</dbReference>
<organism evidence="7 8">
    <name type="scientific">Strongylocentrotus purpuratus</name>
    <name type="common">Purple sea urchin</name>
    <dbReference type="NCBI Taxonomy" id="7668"/>
    <lineage>
        <taxon>Eukaryota</taxon>
        <taxon>Metazoa</taxon>
        <taxon>Echinodermata</taxon>
        <taxon>Eleutherozoa</taxon>
        <taxon>Echinozoa</taxon>
        <taxon>Echinoidea</taxon>
        <taxon>Euechinoidea</taxon>
        <taxon>Echinacea</taxon>
        <taxon>Camarodonta</taxon>
        <taxon>Echinidea</taxon>
        <taxon>Strongylocentrotidae</taxon>
        <taxon>Strongylocentrotus</taxon>
    </lineage>
</organism>
<dbReference type="Gene3D" id="1.10.287.1130">
    <property type="entry name" value="CytochromE C oxidase copper chaperone"/>
    <property type="match status" value="1"/>
</dbReference>
<dbReference type="GO" id="GO:0005758">
    <property type="term" value="C:mitochondrial intermembrane space"/>
    <property type="evidence" value="ECO:0007669"/>
    <property type="project" value="UniProtKB-SubCell"/>
</dbReference>
<dbReference type="EnsemblMetazoa" id="XM_011668656">
    <property type="protein sequence ID" value="XP_011666958"/>
    <property type="gene ID" value="LOC582890"/>
</dbReference>
<keyword evidence="3" id="KW-1015">Disulfide bond</keyword>
<evidence type="ECO:0000313" key="8">
    <source>
        <dbReference type="Proteomes" id="UP000007110"/>
    </source>
</evidence>
<sequence length="102" mass="11815">MEMGESVPVAIPSQKQKKKQPFTKQKRWTDGDNNPCLTEANASYQCLHDYNFDRERCKGYFANYKNCKNFWGKIMKQRRKDGITPVLPGPEEREKILGGLTS</sequence>
<evidence type="ECO:0000313" key="7">
    <source>
        <dbReference type="EnsemblMetazoa" id="XP_011666958"/>
    </source>
</evidence>
<feature type="region of interest" description="Disordered" evidence="6">
    <location>
        <begin position="81"/>
        <end position="102"/>
    </location>
</feature>
<evidence type="ECO:0000256" key="5">
    <source>
        <dbReference type="ARBA" id="ARBA00039509"/>
    </source>
</evidence>
<comment type="subcellular location">
    <subcellularLocation>
        <location evidence="1">Mitochondrion intermembrane space</location>
    </subcellularLocation>
</comment>
<keyword evidence="8" id="KW-1185">Reference proteome</keyword>
<dbReference type="CTD" id="79145"/>
<dbReference type="FunCoup" id="A0A7M7HDY5">
    <property type="interactions" value="324"/>
</dbReference>
<dbReference type="GO" id="GO:0005739">
    <property type="term" value="C:mitochondrion"/>
    <property type="evidence" value="ECO:0000318"/>
    <property type="project" value="GO_Central"/>
</dbReference>
<reference evidence="7" key="2">
    <citation type="submission" date="2021-01" db="UniProtKB">
        <authorList>
            <consortium name="EnsemblMetazoa"/>
        </authorList>
    </citation>
    <scope>IDENTIFICATION</scope>
</reference>
<dbReference type="GeneID" id="582890"/>
<evidence type="ECO:0000256" key="6">
    <source>
        <dbReference type="SAM" id="MobiDB-lite"/>
    </source>
</evidence>
<dbReference type="SUPFAM" id="SSF47072">
    <property type="entry name" value="Cysteine alpha-hairpin motif"/>
    <property type="match status" value="1"/>
</dbReference>
<accession>A0A7M7HDY5</accession>
<dbReference type="PROSITE" id="PS51808">
    <property type="entry name" value="CHCH"/>
    <property type="match status" value="1"/>
</dbReference>
<dbReference type="AlphaFoldDB" id="A0A7M7HDY5"/>
<keyword evidence="2" id="KW-0496">Mitochondrion</keyword>
<evidence type="ECO:0000256" key="2">
    <source>
        <dbReference type="ARBA" id="ARBA00023128"/>
    </source>
</evidence>
<evidence type="ECO:0000256" key="1">
    <source>
        <dbReference type="ARBA" id="ARBA00004569"/>
    </source>
</evidence>
<dbReference type="InParanoid" id="A0A7M7HDY5"/>
<reference evidence="8" key="1">
    <citation type="submission" date="2015-02" db="EMBL/GenBank/DDBJ databases">
        <title>Genome sequencing for Strongylocentrotus purpuratus.</title>
        <authorList>
            <person name="Murali S."/>
            <person name="Liu Y."/>
            <person name="Vee V."/>
            <person name="English A."/>
            <person name="Wang M."/>
            <person name="Skinner E."/>
            <person name="Han Y."/>
            <person name="Muzny D.M."/>
            <person name="Worley K.C."/>
            <person name="Gibbs R.A."/>
        </authorList>
    </citation>
    <scope>NUCLEOTIDE SEQUENCE</scope>
</reference>
<dbReference type="OrthoDB" id="9971592at2759"/>
<dbReference type="RefSeq" id="XP_011666958.1">
    <property type="nucleotide sequence ID" value="XM_011668656.2"/>
</dbReference>
<protein>
    <recommendedName>
        <fullName evidence="5">Coiled-coil-helix-coiled-coil-helix domain-containing protein 7</fullName>
    </recommendedName>
</protein>
<proteinExistence type="inferred from homology"/>